<dbReference type="InterPro" id="IPR015422">
    <property type="entry name" value="PyrdxlP-dep_Trfase_small"/>
</dbReference>
<feature type="modified residue" description="N6-(pyridoxal phosphate)lysine" evidence="7">
    <location>
        <position position="245"/>
    </location>
</feature>
<comment type="cofactor">
    <cofactor evidence="1 6 7">
        <name>pyridoxal 5'-phosphate</name>
        <dbReference type="ChEBI" id="CHEBI:597326"/>
    </cofactor>
</comment>
<comment type="similarity">
    <text evidence="2 6">Belongs to the class-I pyridoxal-phosphate-dependent aminotransferase family.</text>
</comment>
<dbReference type="InterPro" id="IPR015421">
    <property type="entry name" value="PyrdxlP-dep_Trfase_major"/>
</dbReference>
<protein>
    <submittedName>
        <fullName evidence="9">Aromatic aminotransferase</fullName>
        <ecNumber evidence="9">2.6.1.57</ecNumber>
    </submittedName>
</protein>
<dbReference type="AlphaFoldDB" id="M9YT92"/>
<reference evidence="9" key="2">
    <citation type="journal article" date="2016" name="Amino Acids">
        <title>Characterization of aromatic aminotransferases from Ephedra sinica Stapf.</title>
        <authorList>
            <person name="Kilpatrick K."/>
            <person name="Pajak A."/>
            <person name="Hagel J.M."/>
            <person name="Sumarah M.W."/>
            <person name="Lewinsohn E."/>
            <person name="Facchini P.J."/>
            <person name="Marsolais F."/>
        </authorList>
    </citation>
    <scope>NUCLEOTIDE SEQUENCE</scope>
</reference>
<keyword evidence="5 6" id="KW-0663">Pyridoxal phosphate</keyword>
<dbReference type="PANTHER" id="PTHR45744:SF2">
    <property type="entry name" value="TYROSINE AMINOTRANSFERASE"/>
    <property type="match status" value="1"/>
</dbReference>
<dbReference type="Gene3D" id="3.40.640.10">
    <property type="entry name" value="Type I PLP-dependent aspartate aminotransferase-like (Major domain)"/>
    <property type="match status" value="1"/>
</dbReference>
<dbReference type="FunFam" id="3.40.640.10:FF:000048">
    <property type="entry name" value="tyrosine aminotransferase"/>
    <property type="match status" value="1"/>
</dbReference>
<sequence>MASNGEWSNDNTSLRGVVGTLMRQAHIAEAQGKTIISLGQGDPSTYSCFAAPKNAQDALVKCTLSSLYNGYAPSLGLPQAKKAVADFLSKDLASKLSPNDVYMTVGCSQAIQICLTVLSSKSPNANILLPKPGFTLYQSLAAEIGIEAIFYELIPEDEWKVNLDQVRQLADENTTAIVVINPNNPCGSVFSREHATEIAQTARDLGISIVSDEIYAHIVYGDYEFVPMAKFASIVPVITLGGLSKRWLIPGWRIGWLAICDPNGFLKPKKVQQAIEVLMNITPTPSTMIQAAVPSVLQDTCQEFHEQTLQLLKTAANICYERIQKIDALSCYSRPNGSMFIMAKLNLHLLKGIKDDMDFAWHLMNEEAVLVVPGFILGMKDWIRISFAAPSTLLEEAWDRIESFCCRSSYL</sequence>
<dbReference type="GO" id="GO:0004838">
    <property type="term" value="F:L-tyrosine-2-oxoglutarate transaminase activity"/>
    <property type="evidence" value="ECO:0007669"/>
    <property type="project" value="TreeGrafter"/>
</dbReference>
<evidence type="ECO:0000256" key="7">
    <source>
        <dbReference type="PIRSR" id="PIRSR000517-1"/>
    </source>
</evidence>
<dbReference type="Pfam" id="PF00155">
    <property type="entry name" value="Aminotran_1_2"/>
    <property type="match status" value="1"/>
</dbReference>
<dbReference type="Gene3D" id="3.90.1150.10">
    <property type="entry name" value="Aspartate Aminotransferase, domain 1"/>
    <property type="match status" value="1"/>
</dbReference>
<dbReference type="PROSITE" id="PS00105">
    <property type="entry name" value="AA_TRANSFER_CLASS_1"/>
    <property type="match status" value="1"/>
</dbReference>
<accession>M9YT92</accession>
<dbReference type="EC" id="2.6.1.57" evidence="9"/>
<dbReference type="CDD" id="cd00609">
    <property type="entry name" value="AAT_like"/>
    <property type="match status" value="1"/>
</dbReference>
<dbReference type="InterPro" id="IPR015424">
    <property type="entry name" value="PyrdxlP-dep_Trfase"/>
</dbReference>
<keyword evidence="4 9" id="KW-0808">Transferase</keyword>
<evidence type="ECO:0000256" key="2">
    <source>
        <dbReference type="ARBA" id="ARBA00007441"/>
    </source>
</evidence>
<evidence type="ECO:0000256" key="4">
    <source>
        <dbReference type="ARBA" id="ARBA00022679"/>
    </source>
</evidence>
<dbReference type="NCBIfam" id="TIGR01265">
    <property type="entry name" value="tyr_nico_aTase"/>
    <property type="match status" value="1"/>
</dbReference>
<dbReference type="EMBL" id="KC438292">
    <property type="protein sequence ID" value="AGK24944.1"/>
    <property type="molecule type" value="mRNA"/>
</dbReference>
<feature type="domain" description="Aminotransferase class I/classII large" evidence="8">
    <location>
        <begin position="34"/>
        <end position="401"/>
    </location>
</feature>
<evidence type="ECO:0000259" key="8">
    <source>
        <dbReference type="Pfam" id="PF00155"/>
    </source>
</evidence>
<organism evidence="9">
    <name type="scientific">Ephedra sinica</name>
    <name type="common">Chinese ephedra</name>
    <name type="synonym">Ma huang</name>
    <dbReference type="NCBI Taxonomy" id="33152"/>
    <lineage>
        <taxon>Eukaryota</taxon>
        <taxon>Viridiplantae</taxon>
        <taxon>Streptophyta</taxon>
        <taxon>Embryophyta</taxon>
        <taxon>Tracheophyta</taxon>
        <taxon>Spermatophyta</taxon>
        <taxon>Gnetopsida</taxon>
        <taxon>Gnetidae</taxon>
        <taxon>Ephedrales</taxon>
        <taxon>Ephedraceae</taxon>
        <taxon>Ephedra</taxon>
    </lineage>
</organism>
<keyword evidence="3 9" id="KW-0032">Aminotransferase</keyword>
<evidence type="ECO:0000256" key="3">
    <source>
        <dbReference type="ARBA" id="ARBA00022576"/>
    </source>
</evidence>
<name>M9YT92_EPHSI</name>
<dbReference type="PANTHER" id="PTHR45744">
    <property type="entry name" value="TYROSINE AMINOTRANSFERASE"/>
    <property type="match status" value="1"/>
</dbReference>
<dbReference type="GO" id="GO:0030170">
    <property type="term" value="F:pyridoxal phosphate binding"/>
    <property type="evidence" value="ECO:0007669"/>
    <property type="project" value="InterPro"/>
</dbReference>
<reference evidence="9" key="1">
    <citation type="submission" date="2013-01" db="EMBL/GenBank/DDBJ databases">
        <title>Ephedra sinica aromatic aminotransferase putatively involved in ephedrine alkaloid biosynthesis.</title>
        <authorList>
            <person name="Kilpatrick K.G."/>
            <person name="Marsolais F."/>
        </authorList>
    </citation>
    <scope>NUCLEOTIDE SEQUENCE</scope>
</reference>
<dbReference type="InterPro" id="IPR004839">
    <property type="entry name" value="Aminotransferase_I/II_large"/>
</dbReference>
<dbReference type="SUPFAM" id="SSF53383">
    <property type="entry name" value="PLP-dependent transferases"/>
    <property type="match status" value="1"/>
</dbReference>
<evidence type="ECO:0000313" key="9">
    <source>
        <dbReference type="EMBL" id="AGK24944.1"/>
    </source>
</evidence>
<dbReference type="GO" id="GO:0006572">
    <property type="term" value="P:L-tyrosine catabolic process"/>
    <property type="evidence" value="ECO:0007669"/>
    <property type="project" value="TreeGrafter"/>
</dbReference>
<dbReference type="InterPro" id="IPR004838">
    <property type="entry name" value="NHTrfase_class1_PyrdxlP-BS"/>
</dbReference>
<evidence type="ECO:0000256" key="6">
    <source>
        <dbReference type="PIRNR" id="PIRNR000517"/>
    </source>
</evidence>
<dbReference type="PIRSF" id="PIRSF000517">
    <property type="entry name" value="Tyr_transaminase"/>
    <property type="match status" value="1"/>
</dbReference>
<proteinExistence type="evidence at transcript level"/>
<dbReference type="InterPro" id="IPR005958">
    <property type="entry name" value="TyrNic_aminoTrfase"/>
</dbReference>
<evidence type="ECO:0000256" key="1">
    <source>
        <dbReference type="ARBA" id="ARBA00001933"/>
    </source>
</evidence>
<evidence type="ECO:0000256" key="5">
    <source>
        <dbReference type="ARBA" id="ARBA00022898"/>
    </source>
</evidence>